<dbReference type="InterPro" id="IPR035940">
    <property type="entry name" value="CAP_sf"/>
</dbReference>
<name>A0A419A6W0_9RHOB</name>
<comment type="caution">
    <text evidence="2">The sequence shown here is derived from an EMBL/GenBank/DDBJ whole genome shotgun (WGS) entry which is preliminary data.</text>
</comment>
<organism evidence="2 3">
    <name type="scientific">Paracoccus siganidrum</name>
    <dbReference type="NCBI Taxonomy" id="1276757"/>
    <lineage>
        <taxon>Bacteria</taxon>
        <taxon>Pseudomonadati</taxon>
        <taxon>Pseudomonadota</taxon>
        <taxon>Alphaproteobacteria</taxon>
        <taxon>Rhodobacterales</taxon>
        <taxon>Paracoccaceae</taxon>
        <taxon>Paracoccus</taxon>
    </lineage>
</organism>
<dbReference type="Gene3D" id="3.40.33.10">
    <property type="entry name" value="CAP"/>
    <property type="match status" value="1"/>
</dbReference>
<dbReference type="PANTHER" id="PTHR31157:SF1">
    <property type="entry name" value="SCP DOMAIN-CONTAINING PROTEIN"/>
    <property type="match status" value="1"/>
</dbReference>
<dbReference type="SUPFAM" id="SSF55797">
    <property type="entry name" value="PR-1-like"/>
    <property type="match status" value="1"/>
</dbReference>
<dbReference type="CDD" id="cd05379">
    <property type="entry name" value="CAP_bacterial"/>
    <property type="match status" value="1"/>
</dbReference>
<gene>
    <name evidence="2" type="ORF">D3P05_11480</name>
</gene>
<proteinExistence type="predicted"/>
<dbReference type="PANTHER" id="PTHR31157">
    <property type="entry name" value="SCP DOMAIN-CONTAINING PROTEIN"/>
    <property type="match status" value="1"/>
</dbReference>
<evidence type="ECO:0000313" key="2">
    <source>
        <dbReference type="EMBL" id="RJL14216.1"/>
    </source>
</evidence>
<protein>
    <submittedName>
        <fullName evidence="2">CAP domain-containing protein</fullName>
    </submittedName>
</protein>
<accession>A0A419A6W0</accession>
<reference evidence="3" key="1">
    <citation type="submission" date="2018-09" db="EMBL/GenBank/DDBJ databases">
        <title>Paracoccus onubensis nov. sp. a moderate halophilic bacterium isolated from Gruta de las Maravillas (Aracena, Spain).</title>
        <authorList>
            <person name="Jurado V."/>
            <person name="Gutierrez-Patricio S."/>
            <person name="Gonzalez-Pimentel J.L."/>
            <person name="Miller A.Z."/>
            <person name="Laiz L."/>
            <person name="Saiz-Jimenez C."/>
        </authorList>
    </citation>
    <scope>NUCLEOTIDE SEQUENCE [LARGE SCALE GENOMIC DNA]</scope>
    <source>
        <strain evidence="3">DSM 26381</strain>
    </source>
</reference>
<keyword evidence="3" id="KW-1185">Reference proteome</keyword>
<dbReference type="Proteomes" id="UP000283587">
    <property type="component" value="Unassembled WGS sequence"/>
</dbReference>
<feature type="domain" description="SCP" evidence="1">
    <location>
        <begin position="37"/>
        <end position="152"/>
    </location>
</feature>
<dbReference type="InterPro" id="IPR014044">
    <property type="entry name" value="CAP_dom"/>
</dbReference>
<dbReference type="Pfam" id="PF00188">
    <property type="entry name" value="CAP"/>
    <property type="match status" value="1"/>
</dbReference>
<dbReference type="EMBL" id="QZEW01000042">
    <property type="protein sequence ID" value="RJL14216.1"/>
    <property type="molecule type" value="Genomic_DNA"/>
</dbReference>
<evidence type="ECO:0000313" key="3">
    <source>
        <dbReference type="Proteomes" id="UP000283587"/>
    </source>
</evidence>
<dbReference type="OrthoDB" id="9811255at2"/>
<sequence length="157" mass="16216">MVKPGTRFSDNDIQATAAGKPTCTATSAAQNAAGAQATNAVRRGAGLPPVQPNPALARAAARHACDMAERGRMAHHGSGTKGPSDRVKALGYQPSVTAENIAAGPYGIERVLAEWNGSQGHRANMLIPQVRDYGIGQAIGADGKTRFWAAVYAAPRG</sequence>
<evidence type="ECO:0000259" key="1">
    <source>
        <dbReference type="Pfam" id="PF00188"/>
    </source>
</evidence>
<dbReference type="AlphaFoldDB" id="A0A419A6W0"/>